<accession>A0A3N0ZA93</accession>
<dbReference type="EMBL" id="RJVU01000976">
    <property type="protein sequence ID" value="ROL55350.1"/>
    <property type="molecule type" value="Genomic_DNA"/>
</dbReference>
<evidence type="ECO:0000313" key="1">
    <source>
        <dbReference type="EMBL" id="ROL55350.1"/>
    </source>
</evidence>
<gene>
    <name evidence="1" type="ORF">DPX16_4818</name>
</gene>
<keyword evidence="2" id="KW-1185">Reference proteome</keyword>
<protein>
    <recommendedName>
        <fullName evidence="3">Protein kinase domain-containing protein</fullName>
    </recommendedName>
</protein>
<evidence type="ECO:0000313" key="2">
    <source>
        <dbReference type="Proteomes" id="UP000281406"/>
    </source>
</evidence>
<reference evidence="1 2" key="1">
    <citation type="submission" date="2018-10" db="EMBL/GenBank/DDBJ databases">
        <title>Genome assembly for a Yunnan-Guizhou Plateau 3E fish, Anabarilius grahami (Regan), and its evolutionary and genetic applications.</title>
        <authorList>
            <person name="Jiang W."/>
        </authorList>
    </citation>
    <scope>NUCLEOTIDE SEQUENCE [LARGE SCALE GENOMIC DNA]</scope>
    <source>
        <strain evidence="1">AG-KIZ</strain>
        <tissue evidence="1">Muscle</tissue>
    </source>
</reference>
<dbReference type="AlphaFoldDB" id="A0A3N0ZA93"/>
<sequence>MLGRGSYGNVYEGTRFSDSRKGLFGKSLPQEVAMMVLLSKSPKLSLKYKAAGLMLFGKYPGKQLPEIFDGTWNTEEIISKGESMWTDHTGTFITAYNSVISYTKYKTSDNNQTSLSSFFTECRELICSCLERDPAKWIELEKNPPP</sequence>
<dbReference type="Proteomes" id="UP000281406">
    <property type="component" value="Unassembled WGS sequence"/>
</dbReference>
<organism evidence="1 2">
    <name type="scientific">Anabarilius grahami</name>
    <name type="common">Kanglang fish</name>
    <name type="synonym">Barilius grahami</name>
    <dbReference type="NCBI Taxonomy" id="495550"/>
    <lineage>
        <taxon>Eukaryota</taxon>
        <taxon>Metazoa</taxon>
        <taxon>Chordata</taxon>
        <taxon>Craniata</taxon>
        <taxon>Vertebrata</taxon>
        <taxon>Euteleostomi</taxon>
        <taxon>Actinopterygii</taxon>
        <taxon>Neopterygii</taxon>
        <taxon>Teleostei</taxon>
        <taxon>Ostariophysi</taxon>
        <taxon>Cypriniformes</taxon>
        <taxon>Xenocyprididae</taxon>
        <taxon>Xenocypridinae</taxon>
        <taxon>Xenocypridinae incertae sedis</taxon>
        <taxon>Anabarilius</taxon>
    </lineage>
</organism>
<proteinExistence type="predicted"/>
<name>A0A3N0ZA93_ANAGA</name>
<comment type="caution">
    <text evidence="1">The sequence shown here is derived from an EMBL/GenBank/DDBJ whole genome shotgun (WGS) entry which is preliminary data.</text>
</comment>
<evidence type="ECO:0008006" key="3">
    <source>
        <dbReference type="Google" id="ProtNLM"/>
    </source>
</evidence>